<evidence type="ECO:0000256" key="1">
    <source>
        <dbReference type="SAM" id="MobiDB-lite"/>
    </source>
</evidence>
<reference evidence="2 3" key="1">
    <citation type="submission" date="2024-01" db="EMBL/GenBank/DDBJ databases">
        <title>The genomes of 5 underutilized Papilionoideae crops provide insights into root nodulation and disease resistanc.</title>
        <authorList>
            <person name="Yuan L."/>
        </authorList>
    </citation>
    <scope>NUCLEOTIDE SEQUENCE [LARGE SCALE GENOMIC DNA]</scope>
    <source>
        <strain evidence="2">ZHUSHIDOU_FW_LH</strain>
        <tissue evidence="2">Leaf</tissue>
    </source>
</reference>
<name>A0AAN9F2C3_CROPI</name>
<feature type="region of interest" description="Disordered" evidence="1">
    <location>
        <begin position="1"/>
        <end position="78"/>
    </location>
</feature>
<keyword evidence="3" id="KW-1185">Reference proteome</keyword>
<sequence length="78" mass="8770">MVKEGVIPAERVDVSELHPIVAESTKNPPNNPKEKPTKEEQWHTVTTRRRAMQQRNKNDDSNIVVENGRESPSVPANG</sequence>
<organism evidence="2 3">
    <name type="scientific">Crotalaria pallida</name>
    <name type="common">Smooth rattlebox</name>
    <name type="synonym">Crotalaria striata</name>
    <dbReference type="NCBI Taxonomy" id="3830"/>
    <lineage>
        <taxon>Eukaryota</taxon>
        <taxon>Viridiplantae</taxon>
        <taxon>Streptophyta</taxon>
        <taxon>Embryophyta</taxon>
        <taxon>Tracheophyta</taxon>
        <taxon>Spermatophyta</taxon>
        <taxon>Magnoliopsida</taxon>
        <taxon>eudicotyledons</taxon>
        <taxon>Gunneridae</taxon>
        <taxon>Pentapetalae</taxon>
        <taxon>rosids</taxon>
        <taxon>fabids</taxon>
        <taxon>Fabales</taxon>
        <taxon>Fabaceae</taxon>
        <taxon>Papilionoideae</taxon>
        <taxon>50 kb inversion clade</taxon>
        <taxon>genistoids sensu lato</taxon>
        <taxon>core genistoids</taxon>
        <taxon>Crotalarieae</taxon>
        <taxon>Crotalaria</taxon>
    </lineage>
</organism>
<evidence type="ECO:0000313" key="3">
    <source>
        <dbReference type="Proteomes" id="UP001372338"/>
    </source>
</evidence>
<feature type="compositionally biased region" description="Basic and acidic residues" evidence="1">
    <location>
        <begin position="32"/>
        <end position="42"/>
    </location>
</feature>
<proteinExistence type="predicted"/>
<comment type="caution">
    <text evidence="2">The sequence shown here is derived from an EMBL/GenBank/DDBJ whole genome shotgun (WGS) entry which is preliminary data.</text>
</comment>
<protein>
    <submittedName>
        <fullName evidence="2">Uncharacterized protein</fullName>
    </submittedName>
</protein>
<gene>
    <name evidence="2" type="ORF">RIF29_19774</name>
</gene>
<accession>A0AAN9F2C3</accession>
<dbReference type="Proteomes" id="UP001372338">
    <property type="component" value="Unassembled WGS sequence"/>
</dbReference>
<dbReference type="AlphaFoldDB" id="A0AAN9F2C3"/>
<dbReference type="EMBL" id="JAYWIO010000004">
    <property type="protein sequence ID" value="KAK7267110.1"/>
    <property type="molecule type" value="Genomic_DNA"/>
</dbReference>
<evidence type="ECO:0000313" key="2">
    <source>
        <dbReference type="EMBL" id="KAK7267110.1"/>
    </source>
</evidence>